<dbReference type="Proteomes" id="UP001610063">
    <property type="component" value="Unassembled WGS sequence"/>
</dbReference>
<accession>A0ABW7N280</accession>
<dbReference type="InterPro" id="IPR003737">
    <property type="entry name" value="GlcNAc_PI_deacetylase-related"/>
</dbReference>
<sequence>MIIRISSTFLTLFFTTILFGQGQADYSSGAIIQRLEKLNTLGSVLYMAAHPDDENTQLIAYFANGAHFRTGYVAATRGDGGQNLIGPEIRESLGVIRTQELLAARSVDGGEQFFSRANDFGYSKDPDETFRVWDRDKVLADFVWAIRQFRPDVIITRFSREPGVTHGHHTASAILAMEAFEKSGDSTVYPEQLQYVSPWAPAKIFYNIGLWAYRRSGRVFNDEGYLKLDVGQYNPHLGKSYTEISALSRSMHKSQGFGSSGSRGADFEYFEQWGGAETDQALFEGINTSWSRVADSEEVAYYLAEARRNFDPAQPANILGELLHARKALLKMPDQFWKEVKLAELRETILAITGTYLELTSEKPFYVPGDSIRITLEVINRSHADLTLSSVTLDQNDERFIYNLALENNQKNQFSYQFPLSKSTPYTHPYWLNTDATEGMYSVSDQRLIGLPQNPPALKARVSLSSEGQFLDYEVPVIFKTTDPVKGEVRSPLEIRPPVMVNLDSRALIFAGNKSKKMPVKVIAGRDDISGRVTLNLPEGWKSSPDFYEVAIQEAGGEQSFDFSLTPPEGPSNAQISAVVELSDGKKYDLGKEVIAYDHIPVQTLYPKAQVKVVKLDVGELTGRIAYIMGAGDELPFSLEQIGYQVDILDKDDVSAGNLARYDAVILGIRAFNTVQWLSFKNQELFDYVKKGGNMIVQYNTSHQLVTEEIAPFPLKLSRDRVTVEEAPVKFLKPKHPVLNTPIKLSPSDFDGWVQERGLYFPGEWSKEFVPLLGMNDPGEEEKQGSLLVAPYGKGYYCYTGISFFRELPAGVPGAYRLLINMVSLGKADKPK</sequence>
<comment type="caution">
    <text evidence="1">The sequence shown here is derived from an EMBL/GenBank/DDBJ whole genome shotgun (WGS) entry which is preliminary data.</text>
</comment>
<dbReference type="RefSeq" id="WP_395415674.1">
    <property type="nucleotide sequence ID" value="NZ_JBIPKE010000004.1"/>
</dbReference>
<dbReference type="InterPro" id="IPR024078">
    <property type="entry name" value="LmbE-like_dom_sf"/>
</dbReference>
<dbReference type="InterPro" id="IPR029062">
    <property type="entry name" value="Class_I_gatase-like"/>
</dbReference>
<dbReference type="SUPFAM" id="SSF52317">
    <property type="entry name" value="Class I glutamine amidotransferase-like"/>
    <property type="match status" value="1"/>
</dbReference>
<evidence type="ECO:0000313" key="1">
    <source>
        <dbReference type="EMBL" id="MFH6981820.1"/>
    </source>
</evidence>
<proteinExistence type="predicted"/>
<protein>
    <submittedName>
        <fullName evidence="1">PIG-L family deacetylase</fullName>
    </submittedName>
</protein>
<dbReference type="SUPFAM" id="SSF102588">
    <property type="entry name" value="LmbE-like"/>
    <property type="match status" value="1"/>
</dbReference>
<dbReference type="EMBL" id="JBIPKE010000004">
    <property type="protein sequence ID" value="MFH6981820.1"/>
    <property type="molecule type" value="Genomic_DNA"/>
</dbReference>
<dbReference type="Gene3D" id="3.40.50.10320">
    <property type="entry name" value="LmbE-like"/>
    <property type="match status" value="1"/>
</dbReference>
<keyword evidence="2" id="KW-1185">Reference proteome</keyword>
<gene>
    <name evidence="1" type="ORF">ACHKAR_00145</name>
</gene>
<reference evidence="1 2" key="1">
    <citation type="journal article" date="2013" name="Int. J. Syst. Evol. Microbiol.">
        <title>Marinoscillum luteum sp. nov., isolated from marine sediment.</title>
        <authorList>
            <person name="Cha I.T."/>
            <person name="Park S.J."/>
            <person name="Kim S.J."/>
            <person name="Kim J.G."/>
            <person name="Jung M.Y."/>
            <person name="Shin K.S."/>
            <person name="Kwon K.K."/>
            <person name="Yang S.H."/>
            <person name="Seo Y.S."/>
            <person name="Rhee S.K."/>
        </authorList>
    </citation>
    <scope>NUCLEOTIDE SEQUENCE [LARGE SCALE GENOMIC DNA]</scope>
    <source>
        <strain evidence="1 2">KCTC 23939</strain>
    </source>
</reference>
<dbReference type="Pfam" id="PF02585">
    <property type="entry name" value="PIG-L"/>
    <property type="match status" value="1"/>
</dbReference>
<name>A0ABW7N280_9BACT</name>
<organism evidence="1 2">
    <name type="scientific">Marinoscillum luteum</name>
    <dbReference type="NCBI Taxonomy" id="861051"/>
    <lineage>
        <taxon>Bacteria</taxon>
        <taxon>Pseudomonadati</taxon>
        <taxon>Bacteroidota</taxon>
        <taxon>Cytophagia</taxon>
        <taxon>Cytophagales</taxon>
        <taxon>Reichenbachiellaceae</taxon>
        <taxon>Marinoscillum</taxon>
    </lineage>
</organism>
<evidence type="ECO:0000313" key="2">
    <source>
        <dbReference type="Proteomes" id="UP001610063"/>
    </source>
</evidence>